<dbReference type="EMBL" id="JABSTQ010011160">
    <property type="protein sequence ID" value="KAG0414637.1"/>
    <property type="molecule type" value="Genomic_DNA"/>
</dbReference>
<organism evidence="1 2">
    <name type="scientific">Ixodes persulcatus</name>
    <name type="common">Taiga tick</name>
    <dbReference type="NCBI Taxonomy" id="34615"/>
    <lineage>
        <taxon>Eukaryota</taxon>
        <taxon>Metazoa</taxon>
        <taxon>Ecdysozoa</taxon>
        <taxon>Arthropoda</taxon>
        <taxon>Chelicerata</taxon>
        <taxon>Arachnida</taxon>
        <taxon>Acari</taxon>
        <taxon>Parasitiformes</taxon>
        <taxon>Ixodida</taxon>
        <taxon>Ixodoidea</taxon>
        <taxon>Ixodidae</taxon>
        <taxon>Ixodinae</taxon>
        <taxon>Ixodes</taxon>
    </lineage>
</organism>
<dbReference type="Proteomes" id="UP000805193">
    <property type="component" value="Unassembled WGS sequence"/>
</dbReference>
<feature type="non-terminal residue" evidence="1">
    <location>
        <position position="148"/>
    </location>
</feature>
<gene>
    <name evidence="1" type="ORF">HPB47_008211</name>
</gene>
<accession>A0AC60P5C4</accession>
<keyword evidence="2" id="KW-1185">Reference proteome</keyword>
<sequence>MSLAKLYKVPSGFSSVKENPLSLDNVGTEEKRIWLFQTPNEVNVADLNGLEISLRNSDEKVVRIGDNSYMFTRTAETEYTKSLSVAMLSNEDGQNILVPCCLAGSAVLTKRVEHPEGFTPKVFTRCRQESHGSVVHHSAHQRFTPFGS</sequence>
<reference evidence="1 2" key="1">
    <citation type="journal article" date="2020" name="Cell">
        <title>Large-Scale Comparative Analyses of Tick Genomes Elucidate Their Genetic Diversity and Vector Capacities.</title>
        <authorList>
            <consortium name="Tick Genome and Microbiome Consortium (TIGMIC)"/>
            <person name="Jia N."/>
            <person name="Wang J."/>
            <person name="Shi W."/>
            <person name="Du L."/>
            <person name="Sun Y."/>
            <person name="Zhan W."/>
            <person name="Jiang J.F."/>
            <person name="Wang Q."/>
            <person name="Zhang B."/>
            <person name="Ji P."/>
            <person name="Bell-Sakyi L."/>
            <person name="Cui X.M."/>
            <person name="Yuan T.T."/>
            <person name="Jiang B.G."/>
            <person name="Yang W.F."/>
            <person name="Lam T.T."/>
            <person name="Chang Q.C."/>
            <person name="Ding S.J."/>
            <person name="Wang X.J."/>
            <person name="Zhu J.G."/>
            <person name="Ruan X.D."/>
            <person name="Zhao L."/>
            <person name="Wei J.T."/>
            <person name="Ye R.Z."/>
            <person name="Que T.C."/>
            <person name="Du C.H."/>
            <person name="Zhou Y.H."/>
            <person name="Cheng J.X."/>
            <person name="Dai P.F."/>
            <person name="Guo W.B."/>
            <person name="Han X.H."/>
            <person name="Huang E.J."/>
            <person name="Li L.F."/>
            <person name="Wei W."/>
            <person name="Gao Y.C."/>
            <person name="Liu J.Z."/>
            <person name="Shao H.Z."/>
            <person name="Wang X."/>
            <person name="Wang C.C."/>
            <person name="Yang T.C."/>
            <person name="Huo Q.B."/>
            <person name="Li W."/>
            <person name="Chen H.Y."/>
            <person name="Chen S.E."/>
            <person name="Zhou L.G."/>
            <person name="Ni X.B."/>
            <person name="Tian J.H."/>
            <person name="Sheng Y."/>
            <person name="Liu T."/>
            <person name="Pan Y.S."/>
            <person name="Xia L.Y."/>
            <person name="Li J."/>
            <person name="Zhao F."/>
            <person name="Cao W.C."/>
        </authorList>
    </citation>
    <scope>NUCLEOTIDE SEQUENCE [LARGE SCALE GENOMIC DNA]</scope>
    <source>
        <strain evidence="1">Iper-2018</strain>
    </source>
</reference>
<evidence type="ECO:0000313" key="2">
    <source>
        <dbReference type="Proteomes" id="UP000805193"/>
    </source>
</evidence>
<evidence type="ECO:0000313" key="1">
    <source>
        <dbReference type="EMBL" id="KAG0414637.1"/>
    </source>
</evidence>
<comment type="caution">
    <text evidence="1">The sequence shown here is derived from an EMBL/GenBank/DDBJ whole genome shotgun (WGS) entry which is preliminary data.</text>
</comment>
<protein>
    <submittedName>
        <fullName evidence="1">Uncharacterized protein</fullName>
    </submittedName>
</protein>
<name>A0AC60P5C4_IXOPE</name>
<proteinExistence type="predicted"/>